<evidence type="ECO:0000313" key="2">
    <source>
        <dbReference type="Proteomes" id="UP000018936"/>
    </source>
</evidence>
<keyword evidence="2" id="KW-1185">Reference proteome</keyword>
<evidence type="ECO:0000313" key="1">
    <source>
        <dbReference type="EMBL" id="ETE67216.1"/>
    </source>
</evidence>
<comment type="caution">
    <text evidence="1">The sequence shown here is derived from an EMBL/GenBank/DDBJ whole genome shotgun (WGS) entry which is preliminary data.</text>
</comment>
<proteinExistence type="predicted"/>
<sequence length="75" mass="8130">MEAQSLLSVAFATQTHKAIELRPVGDLKICDAALSFVHRSASRQDRKEIKNNGAILLPLTLIPANSEERSSAAKT</sequence>
<gene>
    <name evidence="1" type="ORF">L345_07002</name>
</gene>
<dbReference type="AlphaFoldDB" id="V8NZ36"/>
<accession>V8NZ36</accession>
<dbReference type="Proteomes" id="UP000018936">
    <property type="component" value="Unassembled WGS sequence"/>
</dbReference>
<reference evidence="1 2" key="1">
    <citation type="journal article" date="2013" name="Proc. Natl. Acad. Sci. U.S.A.">
        <title>The king cobra genome reveals dynamic gene evolution and adaptation in the snake venom system.</title>
        <authorList>
            <person name="Vonk F.J."/>
            <person name="Casewell N.R."/>
            <person name="Henkel C.V."/>
            <person name="Heimberg A.M."/>
            <person name="Jansen H.J."/>
            <person name="McCleary R.J."/>
            <person name="Kerkkamp H.M."/>
            <person name="Vos R.A."/>
            <person name="Guerreiro I."/>
            <person name="Calvete J.J."/>
            <person name="Wuster W."/>
            <person name="Woods A.E."/>
            <person name="Logan J.M."/>
            <person name="Harrison R.A."/>
            <person name="Castoe T.A."/>
            <person name="de Koning A.P."/>
            <person name="Pollock D.D."/>
            <person name="Yandell M."/>
            <person name="Calderon D."/>
            <person name="Renjifo C."/>
            <person name="Currier R.B."/>
            <person name="Salgado D."/>
            <person name="Pla D."/>
            <person name="Sanz L."/>
            <person name="Hyder A.S."/>
            <person name="Ribeiro J.M."/>
            <person name="Arntzen J.W."/>
            <person name="van den Thillart G.E."/>
            <person name="Boetzer M."/>
            <person name="Pirovano W."/>
            <person name="Dirks R.P."/>
            <person name="Spaink H.P."/>
            <person name="Duboule D."/>
            <person name="McGlinn E."/>
            <person name="Kini R.M."/>
            <person name="Richardson M.K."/>
        </authorList>
    </citation>
    <scope>NUCLEOTIDE SEQUENCE</scope>
    <source>
        <tissue evidence="1">Blood</tissue>
    </source>
</reference>
<dbReference type="EMBL" id="AZIM01001358">
    <property type="protein sequence ID" value="ETE67216.1"/>
    <property type="molecule type" value="Genomic_DNA"/>
</dbReference>
<organism evidence="1 2">
    <name type="scientific">Ophiophagus hannah</name>
    <name type="common">King cobra</name>
    <name type="synonym">Naja hannah</name>
    <dbReference type="NCBI Taxonomy" id="8665"/>
    <lineage>
        <taxon>Eukaryota</taxon>
        <taxon>Metazoa</taxon>
        <taxon>Chordata</taxon>
        <taxon>Craniata</taxon>
        <taxon>Vertebrata</taxon>
        <taxon>Euteleostomi</taxon>
        <taxon>Lepidosauria</taxon>
        <taxon>Squamata</taxon>
        <taxon>Bifurcata</taxon>
        <taxon>Unidentata</taxon>
        <taxon>Episquamata</taxon>
        <taxon>Toxicofera</taxon>
        <taxon>Serpentes</taxon>
        <taxon>Colubroidea</taxon>
        <taxon>Elapidae</taxon>
        <taxon>Elapinae</taxon>
        <taxon>Ophiophagus</taxon>
    </lineage>
</organism>
<name>V8NZ36_OPHHA</name>
<protein>
    <submittedName>
        <fullName evidence="1">Uncharacterized protein</fullName>
    </submittedName>
</protein>
<feature type="non-terminal residue" evidence="1">
    <location>
        <position position="1"/>
    </location>
</feature>